<protein>
    <recommendedName>
        <fullName evidence="3">Endosialidase</fullName>
    </recommendedName>
</protein>
<reference evidence="1 2" key="1">
    <citation type="submission" date="2010-08" db="EMBL/GenBank/DDBJ databases">
        <authorList>
            <consortium name="US DOE Joint Genome Institute (JGI-PGF)"/>
            <person name="Lucas S."/>
            <person name="Copeland A."/>
            <person name="Lapidus A."/>
            <person name="Cheng J.-F."/>
            <person name="Bruce D."/>
            <person name="Goodwin L."/>
            <person name="Pitluck S."/>
            <person name="Land M.L."/>
            <person name="Hauser L."/>
            <person name="Chang Y.-J."/>
            <person name="Anderson I.J."/>
            <person name="Johnson E."/>
            <person name="Mulhopadhyay B."/>
            <person name="Kyrpides N."/>
            <person name="Woyke T.J."/>
        </authorList>
    </citation>
    <scope>NUCLEOTIDE SEQUENCE [LARGE SCALE GENOMIC DNA]</scope>
    <source>
        <strain evidence="1 2">6</strain>
    </source>
</reference>
<name>I5ARF8_EUBC6</name>
<organism evidence="1 2">
    <name type="scientific">Eubacterium cellulosolvens (strain ATCC 43171 / JCM 9499 / 6)</name>
    <name type="common">Cillobacterium cellulosolvens</name>
    <dbReference type="NCBI Taxonomy" id="633697"/>
    <lineage>
        <taxon>Bacteria</taxon>
        <taxon>Bacillati</taxon>
        <taxon>Bacillota</taxon>
        <taxon>Clostridia</taxon>
        <taxon>Eubacteriales</taxon>
        <taxon>Eubacteriaceae</taxon>
        <taxon>Eubacterium</taxon>
    </lineage>
</organism>
<dbReference type="STRING" id="633697.EubceDRAFT1_0539"/>
<dbReference type="eggNOG" id="ENOG5031JM9">
    <property type="taxonomic scope" value="Bacteria"/>
</dbReference>
<keyword evidence="2" id="KW-1185">Reference proteome</keyword>
<accession>I5ARF8</accession>
<dbReference type="OrthoDB" id="1923633at2"/>
<evidence type="ECO:0008006" key="3">
    <source>
        <dbReference type="Google" id="ProtNLM"/>
    </source>
</evidence>
<dbReference type="HOGENOM" id="CLU_154495_0_0_9"/>
<dbReference type="EMBL" id="CM001487">
    <property type="protein sequence ID" value="EIM56381.1"/>
    <property type="molecule type" value="Genomic_DNA"/>
</dbReference>
<gene>
    <name evidence="1" type="ORF">EubceDRAFT1_0539</name>
</gene>
<sequence>MAAIKELLRAENDGTLSFGDYELNEKKKLADFEFKGNVYKVKTYKEITKLECNEMFVYESVPGTAVTGFCETDKGMSFGVEGVQDAQITLGVEEDTKYQVLLDGVNVGDIETNISGKLTFGVELTEGKAIDVKVVRC</sequence>
<dbReference type="Proteomes" id="UP000005753">
    <property type="component" value="Chromosome"/>
</dbReference>
<evidence type="ECO:0000313" key="2">
    <source>
        <dbReference type="Proteomes" id="UP000005753"/>
    </source>
</evidence>
<evidence type="ECO:0000313" key="1">
    <source>
        <dbReference type="EMBL" id="EIM56381.1"/>
    </source>
</evidence>
<dbReference type="AlphaFoldDB" id="I5ARF8"/>
<reference evidence="1 2" key="2">
    <citation type="submission" date="2012-02" db="EMBL/GenBank/DDBJ databases">
        <title>Improved High-Quality Draft sequence of Eubacterium cellulosolvens 6.</title>
        <authorList>
            <consortium name="US DOE Joint Genome Institute"/>
            <person name="Lucas S."/>
            <person name="Han J."/>
            <person name="Lapidus A."/>
            <person name="Cheng J.-F."/>
            <person name="Goodwin L."/>
            <person name="Pitluck S."/>
            <person name="Peters L."/>
            <person name="Mikhailova N."/>
            <person name="Gu W."/>
            <person name="Detter J.C."/>
            <person name="Han C."/>
            <person name="Tapia R."/>
            <person name="Land M."/>
            <person name="Hauser L."/>
            <person name="Kyrpides N."/>
            <person name="Ivanova N."/>
            <person name="Pagani I."/>
            <person name="Johnson E."/>
            <person name="Mukhopadhyay B."/>
            <person name="Anderson I."/>
            <person name="Woyke T."/>
        </authorList>
    </citation>
    <scope>NUCLEOTIDE SEQUENCE [LARGE SCALE GENOMIC DNA]</scope>
    <source>
        <strain evidence="1 2">6</strain>
    </source>
</reference>
<proteinExistence type="predicted"/>